<name>A0ABT6C1F4_9MICO</name>
<feature type="transmembrane region" description="Helical" evidence="1">
    <location>
        <begin position="12"/>
        <end position="29"/>
    </location>
</feature>
<feature type="transmembrane region" description="Helical" evidence="1">
    <location>
        <begin position="168"/>
        <end position="193"/>
    </location>
</feature>
<keyword evidence="1" id="KW-0472">Membrane</keyword>
<keyword evidence="1" id="KW-1133">Transmembrane helix</keyword>
<dbReference type="EMBL" id="JAROAV010000001">
    <property type="protein sequence ID" value="MDF8262694.1"/>
    <property type="molecule type" value="Genomic_DNA"/>
</dbReference>
<keyword evidence="1" id="KW-0812">Transmembrane</keyword>
<evidence type="ECO:0000313" key="2">
    <source>
        <dbReference type="EMBL" id="MDF8262694.1"/>
    </source>
</evidence>
<feature type="transmembrane region" description="Helical" evidence="1">
    <location>
        <begin position="132"/>
        <end position="156"/>
    </location>
</feature>
<reference evidence="2 3" key="1">
    <citation type="submission" date="2023-03" db="EMBL/GenBank/DDBJ databases">
        <title>YIM 133296 draft genome.</title>
        <authorList>
            <person name="Xiong L."/>
        </authorList>
    </citation>
    <scope>NUCLEOTIDE SEQUENCE [LARGE SCALE GENOMIC DNA]</scope>
    <source>
        <strain evidence="2 3">YIM 133296</strain>
    </source>
</reference>
<dbReference type="Pfam" id="PF11139">
    <property type="entry name" value="SfLAP"/>
    <property type="match status" value="1"/>
</dbReference>
<feature type="transmembrane region" description="Helical" evidence="1">
    <location>
        <begin position="41"/>
        <end position="63"/>
    </location>
</feature>
<comment type="caution">
    <text evidence="2">The sequence shown here is derived from an EMBL/GenBank/DDBJ whole genome shotgun (WGS) entry which is preliminary data.</text>
</comment>
<accession>A0ABT6C1F4</accession>
<evidence type="ECO:0000256" key="1">
    <source>
        <dbReference type="SAM" id="Phobius"/>
    </source>
</evidence>
<evidence type="ECO:0000313" key="3">
    <source>
        <dbReference type="Proteomes" id="UP001528912"/>
    </source>
</evidence>
<sequence length="234" mass="23891">MGELFGQLLPEMVGLMITPAAVVGCLVLLGSSHPWRNAATFGGMFLLTYTVLAAIAWGIGSAADPSTKDNGTVRGWVSIVLGALFLVGGILSWVRMRRASRTASAASGAGSSGGEPAKPAWLARLSDPSLRLVATAGLLLSLLNPNIAILASGMGIVLTADVGTGAQLFGVLLLLISSILDFVVPMIGFAISGAEGRKALRAATTWLVAHNDQIGVGVLLAFGVLFVGRGLGNI</sequence>
<keyword evidence="3" id="KW-1185">Reference proteome</keyword>
<dbReference type="RefSeq" id="WP_277190450.1">
    <property type="nucleotide sequence ID" value="NZ_JAROAV010000001.1"/>
</dbReference>
<dbReference type="Proteomes" id="UP001528912">
    <property type="component" value="Unassembled WGS sequence"/>
</dbReference>
<feature type="transmembrane region" description="Helical" evidence="1">
    <location>
        <begin position="75"/>
        <end position="94"/>
    </location>
</feature>
<organism evidence="2 3">
    <name type="scientific">Luteipulveratus flavus</name>
    <dbReference type="NCBI Taxonomy" id="3031728"/>
    <lineage>
        <taxon>Bacteria</taxon>
        <taxon>Bacillati</taxon>
        <taxon>Actinomycetota</taxon>
        <taxon>Actinomycetes</taxon>
        <taxon>Micrococcales</taxon>
        <taxon>Dermacoccaceae</taxon>
        <taxon>Luteipulveratus</taxon>
    </lineage>
</organism>
<protein>
    <submittedName>
        <fullName evidence="2">GAP family protein</fullName>
    </submittedName>
</protein>
<gene>
    <name evidence="2" type="ORF">P4R38_00360</name>
</gene>
<feature type="transmembrane region" description="Helical" evidence="1">
    <location>
        <begin position="214"/>
        <end position="232"/>
    </location>
</feature>
<proteinExistence type="predicted"/>
<dbReference type="InterPro" id="IPR021315">
    <property type="entry name" value="Gap/Sap"/>
</dbReference>